<dbReference type="PANTHER" id="PTHR30363:SF44">
    <property type="entry name" value="AGA OPERON TRANSCRIPTIONAL REPRESSOR-RELATED"/>
    <property type="match status" value="1"/>
</dbReference>
<evidence type="ECO:0000313" key="1">
    <source>
        <dbReference type="EMBL" id="VYT19279.1"/>
    </source>
</evidence>
<dbReference type="Pfam" id="PF00455">
    <property type="entry name" value="DeoRC"/>
    <property type="match status" value="1"/>
</dbReference>
<dbReference type="PRINTS" id="PR00037">
    <property type="entry name" value="HTHLACR"/>
</dbReference>
<dbReference type="GeneID" id="23114851"/>
<dbReference type="EMBL" id="CACRTF010000011">
    <property type="protein sequence ID" value="VYT19279.1"/>
    <property type="molecule type" value="Genomic_DNA"/>
</dbReference>
<dbReference type="InterPro" id="IPR050313">
    <property type="entry name" value="Carb_Metab_HTH_regulators"/>
</dbReference>
<dbReference type="Pfam" id="PF08220">
    <property type="entry name" value="HTH_DeoR"/>
    <property type="match status" value="1"/>
</dbReference>
<dbReference type="InterPro" id="IPR037171">
    <property type="entry name" value="NagB/RpiA_transferase-like"/>
</dbReference>
<gene>
    <name evidence="1" type="primary">glcR_1</name>
    <name evidence="1" type="ORF">CBLFYP116_02260</name>
</gene>
<dbReference type="InterPro" id="IPR036390">
    <property type="entry name" value="WH_DNA-bd_sf"/>
</dbReference>
<dbReference type="SUPFAM" id="SSF46785">
    <property type="entry name" value="Winged helix' DNA-binding domain"/>
    <property type="match status" value="1"/>
</dbReference>
<accession>A0A6M5GWI4</accession>
<dbReference type="InterPro" id="IPR001034">
    <property type="entry name" value="DeoR_HTH"/>
</dbReference>
<dbReference type="GO" id="GO:0003700">
    <property type="term" value="F:DNA-binding transcription factor activity"/>
    <property type="evidence" value="ECO:0007669"/>
    <property type="project" value="InterPro"/>
</dbReference>
<dbReference type="SMART" id="SM00420">
    <property type="entry name" value="HTH_DEOR"/>
    <property type="match status" value="1"/>
</dbReference>
<organism evidence="1">
    <name type="scientific">Enterocloster bolteae</name>
    <dbReference type="NCBI Taxonomy" id="208479"/>
    <lineage>
        <taxon>Bacteria</taxon>
        <taxon>Bacillati</taxon>
        <taxon>Bacillota</taxon>
        <taxon>Clostridia</taxon>
        <taxon>Lachnospirales</taxon>
        <taxon>Lachnospiraceae</taxon>
        <taxon>Enterocloster</taxon>
    </lineage>
</organism>
<dbReference type="AlphaFoldDB" id="A0A6M5GWI4"/>
<protein>
    <submittedName>
        <fullName evidence="1">HTH-type transcriptional repressor GlcR</fullName>
    </submittedName>
</protein>
<dbReference type="PROSITE" id="PS00894">
    <property type="entry name" value="HTH_DEOR_1"/>
    <property type="match status" value="1"/>
</dbReference>
<dbReference type="SUPFAM" id="SSF100950">
    <property type="entry name" value="NagB/RpiA/CoA transferase-like"/>
    <property type="match status" value="1"/>
</dbReference>
<dbReference type="InterPro" id="IPR014036">
    <property type="entry name" value="DeoR-like_C"/>
</dbReference>
<name>A0A6M5GWI4_9FIRM</name>
<dbReference type="PROSITE" id="PS51000">
    <property type="entry name" value="HTH_DEOR_2"/>
    <property type="match status" value="1"/>
</dbReference>
<dbReference type="Gene3D" id="1.10.10.10">
    <property type="entry name" value="Winged helix-like DNA-binding domain superfamily/Winged helix DNA-binding domain"/>
    <property type="match status" value="1"/>
</dbReference>
<dbReference type="InterPro" id="IPR036388">
    <property type="entry name" value="WH-like_DNA-bd_sf"/>
</dbReference>
<dbReference type="RefSeq" id="WP_002576702.1">
    <property type="nucleotide sequence ID" value="NZ_BAABZS010000001.1"/>
</dbReference>
<proteinExistence type="predicted"/>
<dbReference type="SMART" id="SM01134">
    <property type="entry name" value="DeoRC"/>
    <property type="match status" value="1"/>
</dbReference>
<sequence>MTMVLKDRLDHLRGIVKTEKKVKVTELSQRFDVTEETIRRDLERLELEGLITRTHGGAVLKVENMFDRLGYTHRSRTNVEEKKKIAQIVASIIPMQATLFADASSTVMEALTLMADRDDITVLTNSIPVLSSLNQSGLNIMSTGGANNRVSCSLQGIIARTTIMNYHVDFVLTSCKGLKLDEGAYDSREGETEIKQLMISRGQKTIMMADHTKFDRTSFVKYCSFQQIDILVTDRRPADEWMELLEEYQIRILYPEAGDAYIKETGNS</sequence>
<dbReference type="PANTHER" id="PTHR30363">
    <property type="entry name" value="HTH-TYPE TRANSCRIPTIONAL REGULATOR SRLR-RELATED"/>
    <property type="match status" value="1"/>
</dbReference>
<reference evidence="1" key="1">
    <citation type="submission" date="2019-11" db="EMBL/GenBank/DDBJ databases">
        <authorList>
            <person name="Feng L."/>
        </authorList>
    </citation>
    <scope>NUCLEOTIDE SEQUENCE</scope>
    <source>
        <strain evidence="1">CbolteaeLFYP116</strain>
    </source>
</reference>
<dbReference type="InterPro" id="IPR018356">
    <property type="entry name" value="Tscrpt_reg_HTH_DeoR_CS"/>
</dbReference>